<sequence length="162" mass="18491">MYIEKWKDTAFGSDYGGDFQSFLEEISNDKLTLTKVYERCDLKKYFDQPGLLHQGTDNNVKLTNPDFDQFLHYEDAVIALTAVVVESELNGSADLSNAYGSKSLIFDITKEELVTLKNALTDIQDNPDKFILFEMLDEEGRIETLSDISEIIEQLKNCIDKK</sequence>
<dbReference type="EMBL" id="FQUQ01000006">
    <property type="protein sequence ID" value="SHG54973.1"/>
    <property type="molecule type" value="Genomic_DNA"/>
</dbReference>
<dbReference type="AlphaFoldDB" id="A0A1M5KS29"/>
<evidence type="ECO:0000313" key="2">
    <source>
        <dbReference type="Proteomes" id="UP000184287"/>
    </source>
</evidence>
<dbReference type="RefSeq" id="WP_073235875.1">
    <property type="nucleotide sequence ID" value="NZ_FQUQ01000006.1"/>
</dbReference>
<dbReference type="Proteomes" id="UP000184287">
    <property type="component" value="Unassembled WGS sequence"/>
</dbReference>
<name>A0A1M5KS29_9SPHI</name>
<keyword evidence="2" id="KW-1185">Reference proteome</keyword>
<dbReference type="Pfam" id="PF15583">
    <property type="entry name" value="Imm68"/>
    <property type="match status" value="1"/>
</dbReference>
<dbReference type="InterPro" id="IPR028276">
    <property type="entry name" value="Imm68"/>
</dbReference>
<organism evidence="1 2">
    <name type="scientific">Pedobacter caeni</name>
    <dbReference type="NCBI Taxonomy" id="288992"/>
    <lineage>
        <taxon>Bacteria</taxon>
        <taxon>Pseudomonadati</taxon>
        <taxon>Bacteroidota</taxon>
        <taxon>Sphingobacteriia</taxon>
        <taxon>Sphingobacteriales</taxon>
        <taxon>Sphingobacteriaceae</taxon>
        <taxon>Pedobacter</taxon>
    </lineage>
</organism>
<dbReference type="OrthoDB" id="1440892at2"/>
<gene>
    <name evidence="1" type="ORF">SAMN04488522_10649</name>
</gene>
<accession>A0A1M5KS29</accession>
<reference evidence="2" key="1">
    <citation type="submission" date="2016-11" db="EMBL/GenBank/DDBJ databases">
        <authorList>
            <person name="Varghese N."/>
            <person name="Submissions S."/>
        </authorList>
    </citation>
    <scope>NUCLEOTIDE SEQUENCE [LARGE SCALE GENOMIC DNA]</scope>
    <source>
        <strain evidence="2">DSM 16990</strain>
    </source>
</reference>
<proteinExistence type="predicted"/>
<evidence type="ECO:0000313" key="1">
    <source>
        <dbReference type="EMBL" id="SHG54973.1"/>
    </source>
</evidence>
<protein>
    <submittedName>
        <fullName evidence="1">Immunity protein 68</fullName>
    </submittedName>
</protein>